<dbReference type="Proteomes" id="UP000019225">
    <property type="component" value="Chromosome"/>
</dbReference>
<evidence type="ECO:0000313" key="4">
    <source>
        <dbReference type="EMBL" id="AHH95416.1"/>
    </source>
</evidence>
<keyword evidence="2 4" id="KW-0503">Monooxygenase</keyword>
<dbReference type="OrthoDB" id="7903015at2"/>
<evidence type="ECO:0000256" key="1">
    <source>
        <dbReference type="ARBA" id="ARBA00023002"/>
    </source>
</evidence>
<dbReference type="SUPFAM" id="SSF51679">
    <property type="entry name" value="Bacterial luciferase-like"/>
    <property type="match status" value="1"/>
</dbReference>
<reference evidence="4 5" key="1">
    <citation type="journal article" date="2014" name="BMC Genomics">
        <title>Complete genome sequence of producer of the glycopeptide antibiotic Aculeximycin Kutzneria albida DSM 43870T, a representative of minor genus of Pseudonocardiaceae.</title>
        <authorList>
            <person name="Rebets Y."/>
            <person name="Tokovenko B."/>
            <person name="Lushchyk I."/>
            <person name="Ruckert C."/>
            <person name="Zaburannyi N."/>
            <person name="Bechthold A."/>
            <person name="Kalinowski J."/>
            <person name="Luzhetskyy A."/>
        </authorList>
    </citation>
    <scope>NUCLEOTIDE SEQUENCE [LARGE SCALE GENOMIC DNA]</scope>
    <source>
        <strain evidence="4">DSM 43870</strain>
    </source>
</reference>
<dbReference type="RefSeq" id="WP_025355595.1">
    <property type="nucleotide sequence ID" value="NZ_CP007155.1"/>
</dbReference>
<evidence type="ECO:0000313" key="5">
    <source>
        <dbReference type="Proteomes" id="UP000019225"/>
    </source>
</evidence>
<sequence length="346" mass="37826">MTGFRAGAMLFTGRFEGMTDKQVFDSALANAKAAEESGFDELWVTEHHYISYGVNPSALAMAAFLLGRTEKLRVGTAVTLLPTHSPVHVAEQALLLDQLSGGRFDLGLGRGGPVVDYEVMSSLDHWERGYDQAVRVLLDSYSGKVSADTEFYEFREVRPAPAPRTSPHPPTFLAGTSPEAARRAARLGLPMLFFFSQDDASKAELVALHAEEAARAGHAGPFQHAFATIAHVADTEEQAVAELIGPLRQFYGKAEQEYVLLRDRPGPQRGEDYFEKVFEFVLSTFPIGTPRTCAQRLEASVRASGVDRVLLMLEGSGRPDLAERTVRRFGAEVLPVVRSALGADDR</sequence>
<keyword evidence="5" id="KW-1185">Reference proteome</keyword>
<organism evidence="4 5">
    <name type="scientific">Kutzneria albida DSM 43870</name>
    <dbReference type="NCBI Taxonomy" id="1449976"/>
    <lineage>
        <taxon>Bacteria</taxon>
        <taxon>Bacillati</taxon>
        <taxon>Actinomycetota</taxon>
        <taxon>Actinomycetes</taxon>
        <taxon>Pseudonocardiales</taxon>
        <taxon>Pseudonocardiaceae</taxon>
        <taxon>Kutzneria</taxon>
    </lineage>
</organism>
<dbReference type="HOGENOM" id="CLU_027853_3_0_11"/>
<dbReference type="InterPro" id="IPR011251">
    <property type="entry name" value="Luciferase-like_dom"/>
</dbReference>
<keyword evidence="1" id="KW-0560">Oxidoreductase</keyword>
<dbReference type="GO" id="GO:0005829">
    <property type="term" value="C:cytosol"/>
    <property type="evidence" value="ECO:0007669"/>
    <property type="project" value="TreeGrafter"/>
</dbReference>
<feature type="domain" description="Luciferase-like" evidence="3">
    <location>
        <begin position="9"/>
        <end position="307"/>
    </location>
</feature>
<evidence type="ECO:0000256" key="2">
    <source>
        <dbReference type="ARBA" id="ARBA00023033"/>
    </source>
</evidence>
<accession>W5W4K9</accession>
<dbReference type="InterPro" id="IPR036661">
    <property type="entry name" value="Luciferase-like_sf"/>
</dbReference>
<dbReference type="Pfam" id="PF00296">
    <property type="entry name" value="Bac_luciferase"/>
    <property type="match status" value="1"/>
</dbReference>
<dbReference type="Gene3D" id="3.20.20.30">
    <property type="entry name" value="Luciferase-like domain"/>
    <property type="match status" value="1"/>
</dbReference>
<dbReference type="PANTHER" id="PTHR30137:SF8">
    <property type="entry name" value="BLR5498 PROTEIN"/>
    <property type="match status" value="1"/>
</dbReference>
<dbReference type="KEGG" id="kal:KALB_2047"/>
<dbReference type="STRING" id="1449976.KALB_2047"/>
<dbReference type="EMBL" id="CP007155">
    <property type="protein sequence ID" value="AHH95416.1"/>
    <property type="molecule type" value="Genomic_DNA"/>
</dbReference>
<dbReference type="eggNOG" id="COG2141">
    <property type="taxonomic scope" value="Bacteria"/>
</dbReference>
<dbReference type="GO" id="GO:0016705">
    <property type="term" value="F:oxidoreductase activity, acting on paired donors, with incorporation or reduction of molecular oxygen"/>
    <property type="evidence" value="ECO:0007669"/>
    <property type="project" value="InterPro"/>
</dbReference>
<gene>
    <name evidence="4" type="ORF">KALB_2047</name>
</gene>
<proteinExistence type="predicted"/>
<name>W5W4K9_9PSEU</name>
<dbReference type="GO" id="GO:0004497">
    <property type="term" value="F:monooxygenase activity"/>
    <property type="evidence" value="ECO:0007669"/>
    <property type="project" value="UniProtKB-KW"/>
</dbReference>
<dbReference type="PANTHER" id="PTHR30137">
    <property type="entry name" value="LUCIFERASE-LIKE MONOOXYGENASE"/>
    <property type="match status" value="1"/>
</dbReference>
<protein>
    <submittedName>
        <fullName evidence="4">Alkanal monooxygenase (Luciferase)</fullName>
    </submittedName>
</protein>
<evidence type="ECO:0000259" key="3">
    <source>
        <dbReference type="Pfam" id="PF00296"/>
    </source>
</evidence>
<dbReference type="InterPro" id="IPR050766">
    <property type="entry name" value="Bact_Lucif_Oxidored"/>
</dbReference>
<dbReference type="AlphaFoldDB" id="W5W4K9"/>